<dbReference type="EMBL" id="JANFFA010000003">
    <property type="protein sequence ID" value="MDQ2094693.1"/>
    <property type="molecule type" value="Genomic_DNA"/>
</dbReference>
<organism evidence="1 2">
    <name type="scientific">Rhodalgimonas zhirmunskyi</name>
    <dbReference type="NCBI Taxonomy" id="2964767"/>
    <lineage>
        <taxon>Bacteria</taxon>
        <taxon>Pseudomonadati</taxon>
        <taxon>Pseudomonadota</taxon>
        <taxon>Alphaproteobacteria</taxon>
        <taxon>Rhodobacterales</taxon>
        <taxon>Roseobacteraceae</taxon>
        <taxon>Rhodalgimonas</taxon>
    </lineage>
</organism>
<evidence type="ECO:0000313" key="1">
    <source>
        <dbReference type="EMBL" id="MDQ2094693.1"/>
    </source>
</evidence>
<protein>
    <submittedName>
        <fullName evidence="1">Uncharacterized protein</fullName>
    </submittedName>
</protein>
<sequence length="99" mass="11314">MAGEDDPKARLDFQSPHELRLACRALAGRLHYINRVAASESVFYIEVARTLEYLGAVFEENHDNPEIRAAFGDGYTKGSLSREERRAWLFKMIEDRNPG</sequence>
<reference evidence="1" key="2">
    <citation type="submission" date="2023-04" db="EMBL/GenBank/DDBJ databases">
        <title>'Rhodoalgimonas zhirmunskyi' gen. nov., isolated from a red alga.</title>
        <authorList>
            <person name="Nedashkovskaya O.I."/>
            <person name="Otstavnykh N.Y."/>
            <person name="Bystritskaya E.P."/>
            <person name="Balabanova L.A."/>
            <person name="Isaeva M.P."/>
        </authorList>
    </citation>
    <scope>NUCLEOTIDE SEQUENCE</scope>
    <source>
        <strain evidence="1">10Alg 79</strain>
    </source>
</reference>
<comment type="caution">
    <text evidence="1">The sequence shown here is derived from an EMBL/GenBank/DDBJ whole genome shotgun (WGS) entry which is preliminary data.</text>
</comment>
<keyword evidence="2" id="KW-1185">Reference proteome</keyword>
<dbReference type="Proteomes" id="UP001227162">
    <property type="component" value="Unassembled WGS sequence"/>
</dbReference>
<dbReference type="AlphaFoldDB" id="A0AAJ1UBD4"/>
<gene>
    <name evidence="1" type="ORF">NOI20_11280</name>
</gene>
<dbReference type="RefSeq" id="WP_317626310.1">
    <property type="nucleotide sequence ID" value="NZ_JANFFA010000003.1"/>
</dbReference>
<reference evidence="1" key="1">
    <citation type="submission" date="2022-07" db="EMBL/GenBank/DDBJ databases">
        <authorList>
            <person name="Otstavnykh N."/>
            <person name="Isaeva M."/>
            <person name="Bystritskaya E."/>
        </authorList>
    </citation>
    <scope>NUCLEOTIDE SEQUENCE</scope>
    <source>
        <strain evidence="1">10Alg 79</strain>
    </source>
</reference>
<proteinExistence type="predicted"/>
<name>A0AAJ1UBD4_9RHOB</name>
<evidence type="ECO:0000313" key="2">
    <source>
        <dbReference type="Proteomes" id="UP001227162"/>
    </source>
</evidence>
<accession>A0AAJ1UBD4</accession>